<proteinExistence type="predicted"/>
<evidence type="ECO:0000256" key="1">
    <source>
        <dbReference type="SAM" id="SignalP"/>
    </source>
</evidence>
<evidence type="ECO:0000313" key="3">
    <source>
        <dbReference type="Proteomes" id="UP000011185"/>
    </source>
</evidence>
<keyword evidence="1" id="KW-0732">Signal</keyword>
<sequence>MTIEAFSLWILNLIAALDFYVDPNKMWSENKCFRYK</sequence>
<protein>
    <recommendedName>
        <fullName evidence="4">Transposable element encoded protein</fullName>
    </recommendedName>
</protein>
<dbReference type="InParanoid" id="L7JVV9"/>
<dbReference type="EMBL" id="JH994009">
    <property type="protein sequence ID" value="ELQ74887.1"/>
    <property type="molecule type" value="Genomic_DNA"/>
</dbReference>
<reference evidence="2 3" key="1">
    <citation type="journal article" date="2012" name="PLoS Pathog.">
        <title>The genome of the obligate intracellular parasite Trachipleistophora hominis: new insights into microsporidian genome dynamics and reductive evolution.</title>
        <authorList>
            <person name="Heinz E."/>
            <person name="Williams T.A."/>
            <person name="Nakjang S."/>
            <person name="Noel C.J."/>
            <person name="Swan D.C."/>
            <person name="Goldberg A.V."/>
            <person name="Harris S.R."/>
            <person name="Weinmaier T."/>
            <person name="Markert S."/>
            <person name="Becher D."/>
            <person name="Bernhardt J."/>
            <person name="Dagan T."/>
            <person name="Hacker C."/>
            <person name="Lucocq J.M."/>
            <person name="Schweder T."/>
            <person name="Rattei T."/>
            <person name="Hall N."/>
            <person name="Hirt R.P."/>
            <person name="Embley T.M."/>
        </authorList>
    </citation>
    <scope>NUCLEOTIDE SEQUENCE [LARGE SCALE GENOMIC DNA]</scope>
</reference>
<feature type="chain" id="PRO_5003979187" description="Transposable element encoded protein" evidence="1">
    <location>
        <begin position="17"/>
        <end position="36"/>
    </location>
</feature>
<name>L7JVV9_TRAHO</name>
<accession>L7JVV9</accession>
<feature type="signal peptide" evidence="1">
    <location>
        <begin position="1"/>
        <end position="16"/>
    </location>
</feature>
<dbReference type="AlphaFoldDB" id="L7JVV9"/>
<gene>
    <name evidence="2" type="ORF">THOM_2174</name>
</gene>
<dbReference type="HOGENOM" id="CLU_3360012_0_0_1"/>
<keyword evidence="3" id="KW-1185">Reference proteome</keyword>
<evidence type="ECO:0008006" key="4">
    <source>
        <dbReference type="Google" id="ProtNLM"/>
    </source>
</evidence>
<evidence type="ECO:0000313" key="2">
    <source>
        <dbReference type="EMBL" id="ELQ74887.1"/>
    </source>
</evidence>
<dbReference type="VEuPathDB" id="MicrosporidiaDB:THOM_2174"/>
<organism evidence="2 3">
    <name type="scientific">Trachipleistophora hominis</name>
    <name type="common">Microsporidian parasite</name>
    <dbReference type="NCBI Taxonomy" id="72359"/>
    <lineage>
        <taxon>Eukaryota</taxon>
        <taxon>Fungi</taxon>
        <taxon>Fungi incertae sedis</taxon>
        <taxon>Microsporidia</taxon>
        <taxon>Pleistophoridae</taxon>
        <taxon>Trachipleistophora</taxon>
    </lineage>
</organism>
<dbReference type="Proteomes" id="UP000011185">
    <property type="component" value="Unassembled WGS sequence"/>
</dbReference>